<name>A0A8S5PH55_9CAUD</name>
<proteinExistence type="predicted"/>
<evidence type="ECO:0000313" key="2">
    <source>
        <dbReference type="EMBL" id="DAE05705.1"/>
    </source>
</evidence>
<feature type="transmembrane region" description="Helical" evidence="1">
    <location>
        <begin position="21"/>
        <end position="42"/>
    </location>
</feature>
<evidence type="ECO:0000256" key="1">
    <source>
        <dbReference type="SAM" id="Phobius"/>
    </source>
</evidence>
<keyword evidence="1" id="KW-0812">Transmembrane</keyword>
<protein>
    <submittedName>
        <fullName evidence="2">Uncharacterized protein</fullName>
    </submittedName>
</protein>
<reference evidence="2" key="1">
    <citation type="journal article" date="2021" name="Proc. Natl. Acad. Sci. U.S.A.">
        <title>A Catalog of Tens of Thousands of Viruses from Human Metagenomes Reveals Hidden Associations with Chronic Diseases.</title>
        <authorList>
            <person name="Tisza M.J."/>
            <person name="Buck C.B."/>
        </authorList>
    </citation>
    <scope>NUCLEOTIDE SEQUENCE</scope>
    <source>
        <strain evidence="2">CtM5A27</strain>
    </source>
</reference>
<organism evidence="2">
    <name type="scientific">Siphoviridae sp. ctM5A27</name>
    <dbReference type="NCBI Taxonomy" id="2825459"/>
    <lineage>
        <taxon>Viruses</taxon>
        <taxon>Duplodnaviria</taxon>
        <taxon>Heunggongvirae</taxon>
        <taxon>Uroviricota</taxon>
        <taxon>Caudoviricetes</taxon>
    </lineage>
</organism>
<accession>A0A8S5PH55</accession>
<dbReference type="EMBL" id="BK015415">
    <property type="protein sequence ID" value="DAE05705.1"/>
    <property type="molecule type" value="Genomic_DNA"/>
</dbReference>
<keyword evidence="1" id="KW-0472">Membrane</keyword>
<sequence>MKKEKDMMNPSNWRIEDVKNAVQAAVLVASGIILAYATIWLAY</sequence>
<keyword evidence="1" id="KW-1133">Transmembrane helix</keyword>